<gene>
    <name evidence="2" type="ORF">CCACVL1_07515</name>
</gene>
<protein>
    <submittedName>
        <fullName evidence="2">Uncharacterized protein</fullName>
    </submittedName>
</protein>
<proteinExistence type="predicted"/>
<dbReference type="AlphaFoldDB" id="A0A1R3J5I7"/>
<name>A0A1R3J5I7_COCAP</name>
<dbReference type="Gramene" id="OMO90087">
    <property type="protein sequence ID" value="OMO90087"/>
    <property type="gene ID" value="CCACVL1_07515"/>
</dbReference>
<dbReference type="Proteomes" id="UP000188268">
    <property type="component" value="Unassembled WGS sequence"/>
</dbReference>
<dbReference type="EMBL" id="AWWV01008511">
    <property type="protein sequence ID" value="OMO90087.1"/>
    <property type="molecule type" value="Genomic_DNA"/>
</dbReference>
<accession>A0A1R3J5I7</accession>
<evidence type="ECO:0000313" key="2">
    <source>
        <dbReference type="EMBL" id="OMO90087.1"/>
    </source>
</evidence>
<keyword evidence="1" id="KW-0472">Membrane</keyword>
<organism evidence="2 3">
    <name type="scientific">Corchorus capsularis</name>
    <name type="common">Jute</name>
    <dbReference type="NCBI Taxonomy" id="210143"/>
    <lineage>
        <taxon>Eukaryota</taxon>
        <taxon>Viridiplantae</taxon>
        <taxon>Streptophyta</taxon>
        <taxon>Embryophyta</taxon>
        <taxon>Tracheophyta</taxon>
        <taxon>Spermatophyta</taxon>
        <taxon>Magnoliopsida</taxon>
        <taxon>eudicotyledons</taxon>
        <taxon>Gunneridae</taxon>
        <taxon>Pentapetalae</taxon>
        <taxon>rosids</taxon>
        <taxon>malvids</taxon>
        <taxon>Malvales</taxon>
        <taxon>Malvaceae</taxon>
        <taxon>Grewioideae</taxon>
        <taxon>Apeibeae</taxon>
        <taxon>Corchorus</taxon>
    </lineage>
</organism>
<feature type="transmembrane region" description="Helical" evidence="1">
    <location>
        <begin position="55"/>
        <end position="72"/>
    </location>
</feature>
<evidence type="ECO:0000256" key="1">
    <source>
        <dbReference type="SAM" id="Phobius"/>
    </source>
</evidence>
<reference evidence="2 3" key="1">
    <citation type="submission" date="2013-09" db="EMBL/GenBank/DDBJ databases">
        <title>Corchorus capsularis genome sequencing.</title>
        <authorList>
            <person name="Alam M."/>
            <person name="Haque M.S."/>
            <person name="Islam M.S."/>
            <person name="Emdad E.M."/>
            <person name="Islam M.M."/>
            <person name="Ahmed B."/>
            <person name="Halim A."/>
            <person name="Hossen Q.M.M."/>
            <person name="Hossain M.Z."/>
            <person name="Ahmed R."/>
            <person name="Khan M.M."/>
            <person name="Islam R."/>
            <person name="Rashid M.M."/>
            <person name="Khan S.A."/>
            <person name="Rahman M.S."/>
            <person name="Alam M."/>
        </authorList>
    </citation>
    <scope>NUCLEOTIDE SEQUENCE [LARGE SCALE GENOMIC DNA]</scope>
    <source>
        <strain evidence="3">cv. CVL-1</strain>
        <tissue evidence="2">Whole seedling</tissue>
    </source>
</reference>
<evidence type="ECO:0000313" key="3">
    <source>
        <dbReference type="Proteomes" id="UP000188268"/>
    </source>
</evidence>
<sequence>MDYFWDRRPTRVDLELTRSVPRFSIRSGSLVTQILCRLGVLVPLLRLFALTPASSSIACNALSFAGSFFFIVETMNTGGLKLFGYNRFGN</sequence>
<comment type="caution">
    <text evidence="2">The sequence shown here is derived from an EMBL/GenBank/DDBJ whole genome shotgun (WGS) entry which is preliminary data.</text>
</comment>
<keyword evidence="1" id="KW-1133">Transmembrane helix</keyword>
<keyword evidence="3" id="KW-1185">Reference proteome</keyword>
<keyword evidence="1" id="KW-0812">Transmembrane</keyword>